<dbReference type="RefSeq" id="WP_004803039.1">
    <property type="nucleotide sequence ID" value="NZ_JAKZGF010000004.1"/>
</dbReference>
<dbReference type="GO" id="GO:0019629">
    <property type="term" value="P:propionate catabolic process, 2-methylcitrate cycle"/>
    <property type="evidence" value="ECO:0007669"/>
    <property type="project" value="InterPro"/>
</dbReference>
<comment type="similarity">
    <text evidence="1">Belongs to the PrpF family.</text>
</comment>
<keyword evidence="2" id="KW-0413">Isomerase</keyword>
<dbReference type="AlphaFoldDB" id="N8XVX9"/>
<dbReference type="Gene3D" id="3.10.310.10">
    <property type="entry name" value="Diaminopimelate Epimerase, Chain A, domain 1"/>
    <property type="match status" value="2"/>
</dbReference>
<dbReference type="InterPro" id="IPR007400">
    <property type="entry name" value="PrpF-like"/>
</dbReference>
<dbReference type="Pfam" id="PF04303">
    <property type="entry name" value="PrpF"/>
    <property type="match status" value="1"/>
</dbReference>
<evidence type="ECO:0000313" key="4">
    <source>
        <dbReference type="Proteomes" id="UP000013209"/>
    </source>
</evidence>
<accession>N9RYV5</accession>
<dbReference type="Proteomes" id="UP000013209">
    <property type="component" value="Unassembled WGS sequence"/>
</dbReference>
<dbReference type="PANTHER" id="PTHR43709">
    <property type="entry name" value="ACONITATE ISOMERASE-RELATED"/>
    <property type="match status" value="1"/>
</dbReference>
<dbReference type="NCBIfam" id="TIGR02334">
    <property type="entry name" value="prpF"/>
    <property type="match status" value="1"/>
</dbReference>
<dbReference type="GeneID" id="86813668"/>
<protein>
    <submittedName>
        <fullName evidence="3">Uncharacterized protein</fullName>
    </submittedName>
</protein>
<dbReference type="HOGENOM" id="CLU_026443_2_0_6"/>
<organism evidence="3 4">
    <name type="scientific">Acinetobacter higginsii</name>
    <dbReference type="NCBI Taxonomy" id="70347"/>
    <lineage>
        <taxon>Bacteria</taxon>
        <taxon>Pseudomonadati</taxon>
        <taxon>Pseudomonadota</taxon>
        <taxon>Gammaproteobacteria</taxon>
        <taxon>Moraxellales</taxon>
        <taxon>Moraxellaceae</taxon>
        <taxon>Acinetobacter</taxon>
    </lineage>
</organism>
<dbReference type="SUPFAM" id="SSF54506">
    <property type="entry name" value="Diaminopimelate epimerase-like"/>
    <property type="match status" value="2"/>
</dbReference>
<comment type="caution">
    <text evidence="3">The sequence shown here is derived from an EMBL/GenBank/DDBJ whole genome shotgun (WGS) entry which is preliminary data.</text>
</comment>
<name>N8XVX9_9GAMM</name>
<dbReference type="PATRIC" id="fig|1144672.3.peg.984"/>
<evidence type="ECO:0000256" key="1">
    <source>
        <dbReference type="ARBA" id="ARBA00007673"/>
    </source>
</evidence>
<sequence>MSSVPQIKVPATYMRGGTSKGVFFKLDDLPEAAQIAGKARDQLLLRVIGSPDPYGKQIDGMGGATSSTSKTVILAKSSESEHDVDYLFGQVSIDQPFVDWSGNCGNLTAAVGSFAISNGLVDAARIPENGICTVRIWQKNIQKTIIAHVPVTNGQVQETGDFELDGVTFPAAEVQIEFLDPADDGEEGGDMFPTGNVVDQLVVPEIGTFQATFINAGIPTIFLNAEDIGYQGTELQDQINGDAAALARFEKIRAYGAVHMGLIEDISEAAARQHTPKIAFVSQPKSYTSSSGKPVETSDVDLLVRALSMGKLHHAMMGTAAVAIGTAAAIPGTLVNLAAGGGEREAVRFGHPSGTLRVGAQAELIDGKWSVKKAIMSRSARVLMEGWVRVPGDTF</sequence>
<dbReference type="eggNOG" id="COG2828">
    <property type="taxonomic scope" value="Bacteria"/>
</dbReference>
<proteinExistence type="inferred from homology"/>
<reference evidence="3 4" key="1">
    <citation type="submission" date="2013-02" db="EMBL/GenBank/DDBJ databases">
        <title>The Genome Sequence of Acinetobacter sp. CIP 56.2.</title>
        <authorList>
            <consortium name="The Broad Institute Genome Sequencing Platform"/>
            <consortium name="The Broad Institute Genome Sequencing Center for Infectious Disease"/>
            <person name="Cerqueira G."/>
            <person name="Feldgarden M."/>
            <person name="Courvalin P."/>
            <person name="Perichon B."/>
            <person name="Grillot-Courvalin C."/>
            <person name="Clermont D."/>
            <person name="Rocha E."/>
            <person name="Yoon E.-J."/>
            <person name="Nemec A."/>
            <person name="Walker B."/>
            <person name="Young S.K."/>
            <person name="Zeng Q."/>
            <person name="Gargeya S."/>
            <person name="Fitzgerald M."/>
            <person name="Haas B."/>
            <person name="Abouelleil A."/>
            <person name="Alvarado L."/>
            <person name="Arachchi H.M."/>
            <person name="Berlin A.M."/>
            <person name="Chapman S.B."/>
            <person name="Dewar J."/>
            <person name="Goldberg J."/>
            <person name="Griggs A."/>
            <person name="Gujja S."/>
            <person name="Hansen M."/>
            <person name="Howarth C."/>
            <person name="Imamovic A."/>
            <person name="Larimer J."/>
            <person name="McCowan C."/>
            <person name="Murphy C."/>
            <person name="Neiman D."/>
            <person name="Pearson M."/>
            <person name="Priest M."/>
            <person name="Roberts A."/>
            <person name="Saif S."/>
            <person name="Shea T."/>
            <person name="Sisk P."/>
            <person name="Sykes S."/>
            <person name="Wortman J."/>
            <person name="Nusbaum C."/>
            <person name="Birren B."/>
        </authorList>
    </citation>
    <scope>NUCLEOTIDE SEQUENCE [LARGE SCALE GENOMIC DNA]</scope>
    <source>
        <strain evidence="3 4">CIP 56.2</strain>
    </source>
</reference>
<dbReference type="InterPro" id="IPR012709">
    <property type="entry name" value="PrpF"/>
</dbReference>
<dbReference type="PANTHER" id="PTHR43709:SF2">
    <property type="entry name" value="DUF453 DOMAIN PROTEIN (AFU_ORTHOLOGUE AFUA_6G00360)"/>
    <property type="match status" value="1"/>
</dbReference>
<evidence type="ECO:0000256" key="2">
    <source>
        <dbReference type="ARBA" id="ARBA00023235"/>
    </source>
</evidence>
<evidence type="ECO:0000313" key="3">
    <source>
        <dbReference type="EMBL" id="ENV11230.1"/>
    </source>
</evidence>
<gene>
    <name evidence="3" type="ORF">F966_01021</name>
</gene>
<accession>N8XVX9</accession>
<dbReference type="FunFam" id="3.10.310.10:FF:000018">
    <property type="entry name" value="2-methylaconitate cis-trans isomerase"/>
    <property type="match status" value="1"/>
</dbReference>
<dbReference type="STRING" id="1144672.F966_01021"/>
<dbReference type="EMBL" id="APPH01000004">
    <property type="protein sequence ID" value="ENV11230.1"/>
    <property type="molecule type" value="Genomic_DNA"/>
</dbReference>
<dbReference type="GO" id="GO:0016853">
    <property type="term" value="F:isomerase activity"/>
    <property type="evidence" value="ECO:0007669"/>
    <property type="project" value="UniProtKB-KW"/>
</dbReference>